<keyword evidence="9" id="KW-0249">Electron transport</keyword>
<evidence type="ECO:0000256" key="5">
    <source>
        <dbReference type="ARBA" id="ARBA00022448"/>
    </source>
</evidence>
<accession>A0A131YVW2</accession>
<dbReference type="EMBL" id="GEDV01006496">
    <property type="protein sequence ID" value="JAP82061.1"/>
    <property type="molecule type" value="Transcribed_RNA"/>
</dbReference>
<keyword evidence="7" id="KW-0812">Transmembrane</keyword>
<comment type="similarity">
    <text evidence="3">Belongs to the complex I NDUFB3 subunit family.</text>
</comment>
<evidence type="ECO:0000256" key="4">
    <source>
        <dbReference type="ARBA" id="ARBA00018680"/>
    </source>
</evidence>
<evidence type="ECO:0000256" key="13">
    <source>
        <dbReference type="ARBA" id="ARBA00030217"/>
    </source>
</evidence>
<evidence type="ECO:0000256" key="12">
    <source>
        <dbReference type="ARBA" id="ARBA00023136"/>
    </source>
</evidence>
<evidence type="ECO:0000256" key="3">
    <source>
        <dbReference type="ARBA" id="ARBA00005667"/>
    </source>
</evidence>
<keyword evidence="16" id="KW-0830">Ubiquinone</keyword>
<keyword evidence="11" id="KW-0496">Mitochondrion</keyword>
<dbReference type="Pfam" id="PF08122">
    <property type="entry name" value="NDUF_B12"/>
    <property type="match status" value="1"/>
</dbReference>
<dbReference type="GO" id="GO:0022900">
    <property type="term" value="P:electron transport chain"/>
    <property type="evidence" value="ECO:0007669"/>
    <property type="project" value="InterPro"/>
</dbReference>
<dbReference type="AlphaFoldDB" id="A0A131YVW2"/>
<feature type="region of interest" description="Disordered" evidence="15">
    <location>
        <begin position="1"/>
        <end position="20"/>
    </location>
</feature>
<name>A0A131YVW2_RHIAP</name>
<evidence type="ECO:0000256" key="10">
    <source>
        <dbReference type="ARBA" id="ARBA00022989"/>
    </source>
</evidence>
<dbReference type="InterPro" id="IPR012576">
    <property type="entry name" value="NDUFB3"/>
</dbReference>
<dbReference type="PANTHER" id="PTHR15082:SF2">
    <property type="entry name" value="NADH DEHYDROGENASE [UBIQUINONE] 1 BETA SUBCOMPLEX SUBUNIT 3"/>
    <property type="match status" value="1"/>
</dbReference>
<evidence type="ECO:0000313" key="16">
    <source>
        <dbReference type="EMBL" id="JAP82061.1"/>
    </source>
</evidence>
<keyword evidence="12" id="KW-0472">Membrane</keyword>
<evidence type="ECO:0000256" key="15">
    <source>
        <dbReference type="SAM" id="MobiDB-lite"/>
    </source>
</evidence>
<reference evidence="16" key="1">
    <citation type="journal article" date="2016" name="Ticks Tick Borne Dis.">
        <title>De novo assembly and annotation of the salivary gland transcriptome of Rhipicephalus appendiculatus male and female ticks during blood feeding.</title>
        <authorList>
            <person name="de Castro M.H."/>
            <person name="de Klerk D."/>
            <person name="Pienaar R."/>
            <person name="Latif A.A."/>
            <person name="Rees D.J."/>
            <person name="Mans B.J."/>
        </authorList>
    </citation>
    <scope>NUCLEOTIDE SEQUENCE</scope>
    <source>
        <tissue evidence="16">Salivary glands</tissue>
    </source>
</reference>
<evidence type="ECO:0000256" key="6">
    <source>
        <dbReference type="ARBA" id="ARBA00022660"/>
    </source>
</evidence>
<dbReference type="GO" id="GO:0032981">
    <property type="term" value="P:mitochondrial respiratory chain complex I assembly"/>
    <property type="evidence" value="ECO:0007669"/>
    <property type="project" value="TreeGrafter"/>
</dbReference>
<keyword evidence="6" id="KW-0679">Respiratory chain</keyword>
<evidence type="ECO:0000256" key="1">
    <source>
        <dbReference type="ARBA" id="ARBA00003195"/>
    </source>
</evidence>
<evidence type="ECO:0000256" key="9">
    <source>
        <dbReference type="ARBA" id="ARBA00022982"/>
    </source>
</evidence>
<comment type="subcellular location">
    <subcellularLocation>
        <location evidence="2">Mitochondrion inner membrane</location>
        <topology evidence="2">Single-pass membrane protein</topology>
        <orientation evidence="2">Matrix side</orientation>
    </subcellularLocation>
</comment>
<dbReference type="PANTHER" id="PTHR15082">
    <property type="entry name" value="NADH-UBIQUINONE OXIDOREDUCTASE B12 SUBUNIT"/>
    <property type="match status" value="1"/>
</dbReference>
<comment type="function">
    <text evidence="1">Accessory subunit of the mitochondrial membrane respiratory chain NADH dehydrogenase (Complex I), that is believed not to be involved in catalysis. Complex I functions in the transfer of electrons from NADH to the respiratory chain. The immediate electron acceptor for the enzyme is believed to be ubiquinone.</text>
</comment>
<dbReference type="GO" id="GO:0005743">
    <property type="term" value="C:mitochondrial inner membrane"/>
    <property type="evidence" value="ECO:0007669"/>
    <property type="project" value="UniProtKB-SubCell"/>
</dbReference>
<evidence type="ECO:0000256" key="14">
    <source>
        <dbReference type="ARBA" id="ARBA00032688"/>
    </source>
</evidence>
<sequence length="114" mass="13241">MGGELTEHGHHHGPKPPAVPDYRIYKVEDVPRLVKMRDTLAREGLKDPWMRNEVWRYKEYTKNNSLTLLKNLVTRGLKPGLALAVATVVLEKAYDYAFPKKHHHGYYDKDKGHH</sequence>
<evidence type="ECO:0000256" key="2">
    <source>
        <dbReference type="ARBA" id="ARBA00004298"/>
    </source>
</evidence>
<proteinExistence type="inferred from homology"/>
<keyword evidence="5" id="KW-0813">Transport</keyword>
<protein>
    <recommendedName>
        <fullName evidence="4">NADH dehydrogenase [ubiquinone] 1 beta subcomplex subunit 3</fullName>
    </recommendedName>
    <alternativeName>
        <fullName evidence="13">Complex I-B12</fullName>
    </alternativeName>
    <alternativeName>
        <fullName evidence="14">NADH-ubiquinone oxidoreductase B12 subunit</fullName>
    </alternativeName>
</protein>
<evidence type="ECO:0000256" key="11">
    <source>
        <dbReference type="ARBA" id="ARBA00023128"/>
    </source>
</evidence>
<evidence type="ECO:0000256" key="8">
    <source>
        <dbReference type="ARBA" id="ARBA00022792"/>
    </source>
</evidence>
<organism evidence="16">
    <name type="scientific">Rhipicephalus appendiculatus</name>
    <name type="common">Brown ear tick</name>
    <dbReference type="NCBI Taxonomy" id="34631"/>
    <lineage>
        <taxon>Eukaryota</taxon>
        <taxon>Metazoa</taxon>
        <taxon>Ecdysozoa</taxon>
        <taxon>Arthropoda</taxon>
        <taxon>Chelicerata</taxon>
        <taxon>Arachnida</taxon>
        <taxon>Acari</taxon>
        <taxon>Parasitiformes</taxon>
        <taxon>Ixodida</taxon>
        <taxon>Ixodoidea</taxon>
        <taxon>Ixodidae</taxon>
        <taxon>Rhipicephalinae</taxon>
        <taxon>Rhipicephalus</taxon>
        <taxon>Rhipicephalus</taxon>
    </lineage>
</organism>
<keyword evidence="10" id="KW-1133">Transmembrane helix</keyword>
<keyword evidence="8" id="KW-0999">Mitochondrion inner membrane</keyword>
<evidence type="ECO:0000256" key="7">
    <source>
        <dbReference type="ARBA" id="ARBA00022692"/>
    </source>
</evidence>